<keyword evidence="2" id="KW-1133">Transmembrane helix</keyword>
<dbReference type="EMBL" id="LCFK01000055">
    <property type="protein sequence ID" value="KKS91960.1"/>
    <property type="molecule type" value="Genomic_DNA"/>
</dbReference>
<keyword evidence="2" id="KW-0812">Transmembrane</keyword>
<evidence type="ECO:0000256" key="2">
    <source>
        <dbReference type="SAM" id="Phobius"/>
    </source>
</evidence>
<evidence type="ECO:0000256" key="1">
    <source>
        <dbReference type="SAM" id="MobiDB-lite"/>
    </source>
</evidence>
<feature type="transmembrane region" description="Helical" evidence="2">
    <location>
        <begin position="25"/>
        <end position="45"/>
    </location>
</feature>
<name>A0A0G1D1Y7_9BACT</name>
<reference evidence="3 4" key="1">
    <citation type="journal article" date="2015" name="Nature">
        <title>rRNA introns, odd ribosomes, and small enigmatic genomes across a large radiation of phyla.</title>
        <authorList>
            <person name="Brown C.T."/>
            <person name="Hug L.A."/>
            <person name="Thomas B.C."/>
            <person name="Sharon I."/>
            <person name="Castelle C.J."/>
            <person name="Singh A."/>
            <person name="Wilkins M.J."/>
            <person name="Williams K.H."/>
            <person name="Banfield J.F."/>
        </authorList>
    </citation>
    <scope>NUCLEOTIDE SEQUENCE [LARGE SCALE GENOMIC DNA]</scope>
</reference>
<sequence>MTTETPSQNEPSIEESPSPKSSLPFFPVLLTTLIFISIGLIYYYYQTLHPDFSLIATLKSLFPQAATTSMIITRPTPTVSRATPKPTAIPTPIPLTSGIGDYNVSHAKSAGPSISRVIFDPLDVSKGENLHLKVFLKSPSIVETVTGFLNMDHQTIPLVFTFSEEAAGQNQIWESTTLLPDTVLYKYILSITGVDKNGITTVIVAPRS</sequence>
<gene>
    <name evidence="3" type="ORF">UV68_C0055G0003</name>
</gene>
<organism evidence="3 4">
    <name type="scientific">Candidatus Collierbacteria bacterium GW2011_GWC2_43_12</name>
    <dbReference type="NCBI Taxonomy" id="1618390"/>
    <lineage>
        <taxon>Bacteria</taxon>
        <taxon>Candidatus Collieribacteriota</taxon>
    </lineage>
</organism>
<dbReference type="Proteomes" id="UP000033980">
    <property type="component" value="Unassembled WGS sequence"/>
</dbReference>
<comment type="caution">
    <text evidence="3">The sequence shown here is derived from an EMBL/GenBank/DDBJ whole genome shotgun (WGS) entry which is preliminary data.</text>
</comment>
<evidence type="ECO:0000313" key="3">
    <source>
        <dbReference type="EMBL" id="KKS91960.1"/>
    </source>
</evidence>
<protein>
    <submittedName>
        <fullName evidence="3">Uncharacterized protein</fullName>
    </submittedName>
</protein>
<keyword evidence="2" id="KW-0472">Membrane</keyword>
<feature type="region of interest" description="Disordered" evidence="1">
    <location>
        <begin position="1"/>
        <end position="21"/>
    </location>
</feature>
<accession>A0A0G1D1Y7</accession>
<dbReference type="AlphaFoldDB" id="A0A0G1D1Y7"/>
<evidence type="ECO:0000313" key="4">
    <source>
        <dbReference type="Proteomes" id="UP000033980"/>
    </source>
</evidence>
<proteinExistence type="predicted"/>